<sequence length="298" mass="33480">MSKLLCLIPTGLPGLGKTTLAQQVKQHLGHKGGFTRINYDQMLLNHLNRYQRDNPKTPFHEVIDIIRPLADQEYLAALVTESQCVSTNNILYLDRNNTPDIWGSISTASPHVTSILLTPIQPTYTSHPFLKPNPITPDLFFHCAKRIFSRYSHDCLSAADKPKAIEVLLKFTRLYDNASFTEQRHFSERIEIDYGIDKVCENVVDRIVWGVDRTPGNFEVPETKVINGVLEGIETYIKEIKEKEIIIQSNQQQIAVEVINSALVQRMVAGGATLAPQQGLVMSHHTSSITQPCTTECS</sequence>
<name>A0A8J8NV06_HALGN</name>
<dbReference type="InterPro" id="IPR027417">
    <property type="entry name" value="P-loop_NTPase"/>
</dbReference>
<reference evidence="1" key="1">
    <citation type="submission" date="2019-06" db="EMBL/GenBank/DDBJ databases">
        <authorList>
            <person name="Zheng W."/>
        </authorList>
    </citation>
    <scope>NUCLEOTIDE SEQUENCE</scope>
    <source>
        <strain evidence="1">QDHG01</strain>
    </source>
</reference>
<dbReference type="Proteomes" id="UP000785679">
    <property type="component" value="Unassembled WGS sequence"/>
</dbReference>
<dbReference type="EMBL" id="RRYP01007166">
    <property type="protein sequence ID" value="TNV80694.1"/>
    <property type="molecule type" value="Genomic_DNA"/>
</dbReference>
<dbReference type="AlphaFoldDB" id="A0A8J8NV06"/>
<organism evidence="1 2">
    <name type="scientific">Halteria grandinella</name>
    <dbReference type="NCBI Taxonomy" id="5974"/>
    <lineage>
        <taxon>Eukaryota</taxon>
        <taxon>Sar</taxon>
        <taxon>Alveolata</taxon>
        <taxon>Ciliophora</taxon>
        <taxon>Intramacronucleata</taxon>
        <taxon>Spirotrichea</taxon>
        <taxon>Stichotrichia</taxon>
        <taxon>Sporadotrichida</taxon>
        <taxon>Halteriidae</taxon>
        <taxon>Halteria</taxon>
    </lineage>
</organism>
<comment type="caution">
    <text evidence="1">The sequence shown here is derived from an EMBL/GenBank/DDBJ whole genome shotgun (WGS) entry which is preliminary data.</text>
</comment>
<dbReference type="OrthoDB" id="322519at2759"/>
<accession>A0A8J8NV06</accession>
<evidence type="ECO:0000313" key="2">
    <source>
        <dbReference type="Proteomes" id="UP000785679"/>
    </source>
</evidence>
<dbReference type="Gene3D" id="3.40.50.300">
    <property type="entry name" value="P-loop containing nucleotide triphosphate hydrolases"/>
    <property type="match status" value="1"/>
</dbReference>
<gene>
    <name evidence="1" type="ORF">FGO68_gene7919</name>
</gene>
<protein>
    <submittedName>
        <fullName evidence="1">Uncharacterized protein</fullName>
    </submittedName>
</protein>
<dbReference type="SUPFAM" id="SSF52540">
    <property type="entry name" value="P-loop containing nucleoside triphosphate hydrolases"/>
    <property type="match status" value="1"/>
</dbReference>
<evidence type="ECO:0000313" key="1">
    <source>
        <dbReference type="EMBL" id="TNV80694.1"/>
    </source>
</evidence>
<keyword evidence="2" id="KW-1185">Reference proteome</keyword>
<proteinExistence type="predicted"/>